<proteinExistence type="predicted"/>
<evidence type="ECO:0000313" key="2">
    <source>
        <dbReference type="Proteomes" id="UP000831701"/>
    </source>
</evidence>
<comment type="caution">
    <text evidence="1">The sequence shown here is derived from an EMBL/GenBank/DDBJ whole genome shotgun (WGS) entry which is preliminary data.</text>
</comment>
<accession>A0ACB8VNU1</accession>
<protein>
    <submittedName>
        <fullName evidence="1">Uncharacterized protein</fullName>
    </submittedName>
</protein>
<evidence type="ECO:0000313" key="1">
    <source>
        <dbReference type="EMBL" id="KAI3357199.1"/>
    </source>
</evidence>
<reference evidence="1" key="1">
    <citation type="submission" date="2022-04" db="EMBL/GenBank/DDBJ databases">
        <title>Jade perch genome.</title>
        <authorList>
            <person name="Chao B."/>
        </authorList>
    </citation>
    <scope>NUCLEOTIDE SEQUENCE</scope>
    <source>
        <strain evidence="1">CB-2022</strain>
    </source>
</reference>
<sequence length="372" mass="42151">MVFKLWTNCDSNEQKSNNRTPLRVQIGEAVPPDHAPPGITVVAHVDPDLDTCPPPDSPQPEPQRFQTLHRQTHHRPDHAADHPDHPNLRLRLGPRLRKVSVTRSHSQRPALRLQPGAKARVKAEPGTALTLPMVQVAGQGGPMMVHRPWTQKDMLDSLAHLPDPTVSGTRFSDELLIFCKEFSPTTHELRRLLMKKLGPAAYSKVRSACQGEARQVHPVWENEENAAYLNVLNNLMTTLKVAFPTKVDITKISDCRQQRDETVINYYTRLHLLFDEHSGMTEPTERGDTPTLWESHMIKWFLDGLLPHISAAIKKSCVGYEDARLTELIRHAKHAERQIAAEKTKESEERKKTGSRCPAPPGQNFRRKHGRE</sequence>
<name>A0ACB8VNU1_9TELE</name>
<gene>
    <name evidence="1" type="ORF">L3Q82_015657</name>
</gene>
<dbReference type="EMBL" id="CM041549">
    <property type="protein sequence ID" value="KAI3357199.1"/>
    <property type="molecule type" value="Genomic_DNA"/>
</dbReference>
<dbReference type="Proteomes" id="UP000831701">
    <property type="component" value="Chromosome 19"/>
</dbReference>
<organism evidence="1 2">
    <name type="scientific">Scortum barcoo</name>
    <name type="common">barcoo grunter</name>
    <dbReference type="NCBI Taxonomy" id="214431"/>
    <lineage>
        <taxon>Eukaryota</taxon>
        <taxon>Metazoa</taxon>
        <taxon>Chordata</taxon>
        <taxon>Craniata</taxon>
        <taxon>Vertebrata</taxon>
        <taxon>Euteleostomi</taxon>
        <taxon>Actinopterygii</taxon>
        <taxon>Neopterygii</taxon>
        <taxon>Teleostei</taxon>
        <taxon>Neoteleostei</taxon>
        <taxon>Acanthomorphata</taxon>
        <taxon>Eupercaria</taxon>
        <taxon>Centrarchiformes</taxon>
        <taxon>Terapontoidei</taxon>
        <taxon>Terapontidae</taxon>
        <taxon>Scortum</taxon>
    </lineage>
</organism>
<keyword evidence="2" id="KW-1185">Reference proteome</keyword>